<keyword evidence="3" id="KW-1185">Reference proteome</keyword>
<organism evidence="2 3">
    <name type="scientific">Crotalaria pallida</name>
    <name type="common">Smooth rattlebox</name>
    <name type="synonym">Crotalaria striata</name>
    <dbReference type="NCBI Taxonomy" id="3830"/>
    <lineage>
        <taxon>Eukaryota</taxon>
        <taxon>Viridiplantae</taxon>
        <taxon>Streptophyta</taxon>
        <taxon>Embryophyta</taxon>
        <taxon>Tracheophyta</taxon>
        <taxon>Spermatophyta</taxon>
        <taxon>Magnoliopsida</taxon>
        <taxon>eudicotyledons</taxon>
        <taxon>Gunneridae</taxon>
        <taxon>Pentapetalae</taxon>
        <taxon>rosids</taxon>
        <taxon>fabids</taxon>
        <taxon>Fabales</taxon>
        <taxon>Fabaceae</taxon>
        <taxon>Papilionoideae</taxon>
        <taxon>50 kb inversion clade</taxon>
        <taxon>genistoids sensu lato</taxon>
        <taxon>core genistoids</taxon>
        <taxon>Crotalarieae</taxon>
        <taxon>Crotalaria</taxon>
    </lineage>
</organism>
<dbReference type="AlphaFoldDB" id="A0AAN9J590"/>
<keyword evidence="1" id="KW-0472">Membrane</keyword>
<comment type="caution">
    <text evidence="2">The sequence shown here is derived from an EMBL/GenBank/DDBJ whole genome shotgun (WGS) entry which is preliminary data.</text>
</comment>
<feature type="transmembrane region" description="Helical" evidence="1">
    <location>
        <begin position="36"/>
        <end position="56"/>
    </location>
</feature>
<protein>
    <submittedName>
        <fullName evidence="2">Uncharacterized protein</fullName>
    </submittedName>
</protein>
<evidence type="ECO:0000256" key="1">
    <source>
        <dbReference type="SAM" id="Phobius"/>
    </source>
</evidence>
<dbReference type="Proteomes" id="UP001372338">
    <property type="component" value="Unassembled WGS sequence"/>
</dbReference>
<reference evidence="2 3" key="1">
    <citation type="submission" date="2024-01" db="EMBL/GenBank/DDBJ databases">
        <title>The genomes of 5 underutilized Papilionoideae crops provide insights into root nodulation and disease resistanc.</title>
        <authorList>
            <person name="Yuan L."/>
        </authorList>
    </citation>
    <scope>NUCLEOTIDE SEQUENCE [LARGE SCALE GENOMIC DNA]</scope>
    <source>
        <strain evidence="2">ZHUSHIDOU_FW_LH</strain>
        <tissue evidence="2">Leaf</tissue>
    </source>
</reference>
<accession>A0AAN9J590</accession>
<sequence>MYVYVTELKRKCLKLKHSFSLFSFLVWLVLRTHYFPFLLLLSVVALISPSLSVCLFPTDIYEDSSYNMFVVVNRPATTPSLYINQCKCLKLLSHSVIL</sequence>
<gene>
    <name evidence="2" type="ORF">RIF29_08281</name>
</gene>
<evidence type="ECO:0000313" key="2">
    <source>
        <dbReference type="EMBL" id="KAK7292500.1"/>
    </source>
</evidence>
<dbReference type="EMBL" id="JAYWIO010000001">
    <property type="protein sequence ID" value="KAK7292500.1"/>
    <property type="molecule type" value="Genomic_DNA"/>
</dbReference>
<keyword evidence="1" id="KW-1133">Transmembrane helix</keyword>
<feature type="transmembrane region" description="Helical" evidence="1">
    <location>
        <begin position="12"/>
        <end position="30"/>
    </location>
</feature>
<keyword evidence="1" id="KW-0812">Transmembrane</keyword>
<evidence type="ECO:0000313" key="3">
    <source>
        <dbReference type="Proteomes" id="UP001372338"/>
    </source>
</evidence>
<proteinExistence type="predicted"/>
<name>A0AAN9J590_CROPI</name>